<comment type="subcellular location">
    <subcellularLocation>
        <location evidence="1">Cytoplasm</location>
    </subcellularLocation>
</comment>
<evidence type="ECO:0000256" key="3">
    <source>
        <dbReference type="ARBA" id="ARBA00022741"/>
    </source>
</evidence>
<keyword evidence="5" id="KW-0812">Transmembrane</keyword>
<dbReference type="InterPro" id="IPR008280">
    <property type="entry name" value="Tub_FtsZ_C"/>
</dbReference>
<dbReference type="GO" id="GO:0005737">
    <property type="term" value="C:cytoplasm"/>
    <property type="evidence" value="ECO:0007669"/>
    <property type="project" value="UniProtKB-SubCell"/>
</dbReference>
<protein>
    <submittedName>
        <fullName evidence="6">Uncharacterized protein</fullName>
    </submittedName>
</protein>
<dbReference type="GeneTree" id="ENSGT00940000157069"/>
<proteinExistence type="predicted"/>
<evidence type="ECO:0000256" key="2">
    <source>
        <dbReference type="ARBA" id="ARBA00022490"/>
    </source>
</evidence>
<accession>A0A8C8F1J1</accession>
<evidence type="ECO:0000256" key="1">
    <source>
        <dbReference type="ARBA" id="ARBA00004496"/>
    </source>
</evidence>
<evidence type="ECO:0000313" key="7">
    <source>
        <dbReference type="Proteomes" id="UP000694402"/>
    </source>
</evidence>
<evidence type="ECO:0000313" key="6">
    <source>
        <dbReference type="Ensembl" id="ENSOTSP00005027758.1"/>
    </source>
</evidence>
<organism evidence="6 7">
    <name type="scientific">Oncorhynchus tshawytscha</name>
    <name type="common">Chinook salmon</name>
    <name type="synonym">Salmo tshawytscha</name>
    <dbReference type="NCBI Taxonomy" id="74940"/>
    <lineage>
        <taxon>Eukaryota</taxon>
        <taxon>Metazoa</taxon>
        <taxon>Chordata</taxon>
        <taxon>Craniata</taxon>
        <taxon>Vertebrata</taxon>
        <taxon>Euteleostomi</taxon>
        <taxon>Actinopterygii</taxon>
        <taxon>Neopterygii</taxon>
        <taxon>Teleostei</taxon>
        <taxon>Protacanthopterygii</taxon>
        <taxon>Salmoniformes</taxon>
        <taxon>Salmonidae</taxon>
        <taxon>Salmoninae</taxon>
        <taxon>Oncorhynchus</taxon>
    </lineage>
</organism>
<dbReference type="Proteomes" id="UP000694402">
    <property type="component" value="Unassembled WGS sequence"/>
</dbReference>
<dbReference type="GO" id="GO:0005525">
    <property type="term" value="F:GTP binding"/>
    <property type="evidence" value="ECO:0007669"/>
    <property type="project" value="UniProtKB-KW"/>
</dbReference>
<dbReference type="Ensembl" id="ENSOTST00005029993.2">
    <property type="protein sequence ID" value="ENSOTSP00005027758.1"/>
    <property type="gene ID" value="ENSOTSG00005013044.2"/>
</dbReference>
<dbReference type="AlphaFoldDB" id="A0A8C8F1J1"/>
<dbReference type="SUPFAM" id="SSF55307">
    <property type="entry name" value="Tubulin C-terminal domain-like"/>
    <property type="match status" value="1"/>
</dbReference>
<keyword evidence="3" id="KW-0547">Nucleotide-binding</keyword>
<evidence type="ECO:0000256" key="5">
    <source>
        <dbReference type="SAM" id="Phobius"/>
    </source>
</evidence>
<keyword evidence="5" id="KW-0472">Membrane</keyword>
<keyword evidence="2" id="KW-0963">Cytoplasm</keyword>
<keyword evidence="7" id="KW-1185">Reference proteome</keyword>
<reference evidence="6" key="1">
    <citation type="submission" date="2025-08" db="UniProtKB">
        <authorList>
            <consortium name="Ensembl"/>
        </authorList>
    </citation>
    <scope>IDENTIFICATION</scope>
</reference>
<sequence length="176" mass="19979">MTTQNHDMISVAGGTGSRVGTYASRCLREDYPNSFILNHLTWPMALERQENYTSVLTLAQYLYPGHEHQHISFSDFNKVIAHQLGSVLQSALTVAYHTLCTVFPFELMSGLVCHPEYKLLIFCNIPQVSSSSMAYSVFTWPGLLQHQHQMLTAFCMLLIHPVCIFPILLPYNLELK</sequence>
<evidence type="ECO:0000256" key="4">
    <source>
        <dbReference type="ARBA" id="ARBA00023134"/>
    </source>
</evidence>
<name>A0A8C8F1J1_ONCTS</name>
<feature type="transmembrane region" description="Helical" evidence="5">
    <location>
        <begin position="151"/>
        <end position="171"/>
    </location>
</feature>
<dbReference type="Gene3D" id="3.40.50.1440">
    <property type="entry name" value="Tubulin/FtsZ, GTPase domain"/>
    <property type="match status" value="1"/>
</dbReference>
<reference evidence="6" key="2">
    <citation type="submission" date="2025-09" db="UniProtKB">
        <authorList>
            <consortium name="Ensembl"/>
        </authorList>
    </citation>
    <scope>IDENTIFICATION</scope>
</reference>
<keyword evidence="5" id="KW-1133">Transmembrane helix</keyword>
<dbReference type="SUPFAM" id="SSF52490">
    <property type="entry name" value="Tubulin nucleotide-binding domain-like"/>
    <property type="match status" value="1"/>
</dbReference>
<keyword evidence="4" id="KW-0342">GTP-binding</keyword>
<dbReference type="InterPro" id="IPR036525">
    <property type="entry name" value="Tubulin/FtsZ_GTPase_sf"/>
</dbReference>